<comment type="caution">
    <text evidence="1">The sequence shown here is derived from an EMBL/GenBank/DDBJ whole genome shotgun (WGS) entry which is preliminary data.</text>
</comment>
<reference evidence="1" key="1">
    <citation type="journal article" date="2014" name="Front. Microbiol.">
        <title>High frequency of phylogenetically diverse reductive dehalogenase-homologous genes in deep subseafloor sedimentary metagenomes.</title>
        <authorList>
            <person name="Kawai M."/>
            <person name="Futagami T."/>
            <person name="Toyoda A."/>
            <person name="Takaki Y."/>
            <person name="Nishi S."/>
            <person name="Hori S."/>
            <person name="Arai W."/>
            <person name="Tsubouchi T."/>
            <person name="Morono Y."/>
            <person name="Uchiyama I."/>
            <person name="Ito T."/>
            <person name="Fujiyama A."/>
            <person name="Inagaki F."/>
            <person name="Takami H."/>
        </authorList>
    </citation>
    <scope>NUCLEOTIDE SEQUENCE</scope>
    <source>
        <strain evidence="1">Expedition CK06-06</strain>
    </source>
</reference>
<protein>
    <submittedName>
        <fullName evidence="1">Uncharacterized protein</fullName>
    </submittedName>
</protein>
<proteinExistence type="predicted"/>
<name>X0T1M4_9ZZZZ</name>
<sequence length="99" mass="10687">MKNLPIFLSLIAILVLSVNNAAYHPLHALDQEDASIQAPVLKWQNGGCYSSWCETGWYSSPAVADLDGDGFMEVIGAAYSIFVMDGATGTLEWQIASGY</sequence>
<gene>
    <name evidence="1" type="ORF">S01H1_18518</name>
</gene>
<accession>X0T1M4</accession>
<evidence type="ECO:0000313" key="1">
    <source>
        <dbReference type="EMBL" id="GAF81261.1"/>
    </source>
</evidence>
<dbReference type="SUPFAM" id="SSF69318">
    <property type="entry name" value="Integrin alpha N-terminal domain"/>
    <property type="match status" value="1"/>
</dbReference>
<dbReference type="AlphaFoldDB" id="X0T1M4"/>
<organism evidence="1">
    <name type="scientific">marine sediment metagenome</name>
    <dbReference type="NCBI Taxonomy" id="412755"/>
    <lineage>
        <taxon>unclassified sequences</taxon>
        <taxon>metagenomes</taxon>
        <taxon>ecological metagenomes</taxon>
    </lineage>
</organism>
<feature type="non-terminal residue" evidence="1">
    <location>
        <position position="99"/>
    </location>
</feature>
<dbReference type="EMBL" id="BARS01009908">
    <property type="protein sequence ID" value="GAF81261.1"/>
    <property type="molecule type" value="Genomic_DNA"/>
</dbReference>
<dbReference type="InterPro" id="IPR028994">
    <property type="entry name" value="Integrin_alpha_N"/>
</dbReference>